<dbReference type="InterPro" id="IPR006710">
    <property type="entry name" value="Glyco_hydro_43"/>
</dbReference>
<dbReference type="HOGENOM" id="CLU_009397_5_0_1"/>
<keyword evidence="10" id="KW-0732">Signal</keyword>
<dbReference type="CDD" id="cd18831">
    <property type="entry name" value="GH43_AnAbnA-like"/>
    <property type="match status" value="1"/>
</dbReference>
<evidence type="ECO:0000256" key="3">
    <source>
        <dbReference type="ARBA" id="ARBA00009865"/>
    </source>
</evidence>
<dbReference type="SUPFAM" id="SSF75005">
    <property type="entry name" value="Arabinanase/levansucrase/invertase"/>
    <property type="match status" value="1"/>
</dbReference>
<dbReference type="Gene3D" id="2.115.10.20">
    <property type="entry name" value="Glycosyl hydrolase domain, family 43"/>
    <property type="match status" value="1"/>
</dbReference>
<gene>
    <name evidence="11" type="ORF">F503_05531</name>
</gene>
<dbReference type="OrthoDB" id="195678at2759"/>
<dbReference type="GO" id="GO:0046558">
    <property type="term" value="F:arabinan endo-1,5-alpha-L-arabinosidase activity"/>
    <property type="evidence" value="ECO:0007669"/>
    <property type="project" value="UniProtKB-EC"/>
</dbReference>
<evidence type="ECO:0000256" key="6">
    <source>
        <dbReference type="ARBA" id="ARBA00023295"/>
    </source>
</evidence>
<reference evidence="11 12" key="1">
    <citation type="journal article" date="2013" name="BMC Genomics">
        <title>The genome and transcriptome of the pine saprophyte Ophiostoma piceae, and a comparison with the bark beetle-associated pine pathogen Grosmannia clavigera.</title>
        <authorList>
            <person name="Haridas S."/>
            <person name="Wang Y."/>
            <person name="Lim L."/>
            <person name="Massoumi Alamouti S."/>
            <person name="Jackman S."/>
            <person name="Docking R."/>
            <person name="Robertson G."/>
            <person name="Birol I."/>
            <person name="Bohlmann J."/>
            <person name="Breuil C."/>
        </authorList>
    </citation>
    <scope>NUCLEOTIDE SEQUENCE [LARGE SCALE GENOMIC DNA]</scope>
    <source>
        <strain evidence="11 12">UAMH 11346</strain>
    </source>
</reference>
<dbReference type="PANTHER" id="PTHR43301:SF3">
    <property type="entry name" value="ARABINAN ENDO-1,5-ALPHA-L-ARABINOSIDASE A-RELATED"/>
    <property type="match status" value="1"/>
</dbReference>
<feature type="signal peptide" evidence="10">
    <location>
        <begin position="1"/>
        <end position="17"/>
    </location>
</feature>
<dbReference type="eggNOG" id="ENOG502QTQG">
    <property type="taxonomic scope" value="Eukaryota"/>
</dbReference>
<evidence type="ECO:0000256" key="2">
    <source>
        <dbReference type="ARBA" id="ARBA00004834"/>
    </source>
</evidence>
<proteinExistence type="inferred from homology"/>
<comment type="catalytic activity">
    <reaction evidence="1 7">
        <text>Endohydrolysis of (1-&gt;5)-alpha-arabinofuranosidic linkages in (1-&gt;5)-arabinans.</text>
        <dbReference type="EC" id="3.2.1.99"/>
    </reaction>
</comment>
<dbReference type="PANTHER" id="PTHR43301">
    <property type="entry name" value="ARABINAN ENDO-1,5-ALPHA-L-ARABINOSIDASE"/>
    <property type="match status" value="1"/>
</dbReference>
<dbReference type="Pfam" id="PF04616">
    <property type="entry name" value="Glyco_hydro_43"/>
    <property type="match status" value="1"/>
</dbReference>
<dbReference type="OMA" id="GAYMYKH"/>
<dbReference type="EC" id="3.2.1.99" evidence="4 7"/>
<evidence type="ECO:0000313" key="12">
    <source>
        <dbReference type="Proteomes" id="UP000016923"/>
    </source>
</evidence>
<protein>
    <recommendedName>
        <fullName evidence="4 7">Arabinan endo-1,5-alpha-L-arabinosidase</fullName>
        <ecNumber evidence="4 7">3.2.1.99</ecNumber>
    </recommendedName>
</protein>
<feature type="site" description="Important for catalytic activity, responsible for pKa modulation of the active site Glu and correct orientation of both the proton donor and substrate" evidence="9">
    <location>
        <position position="147"/>
    </location>
</feature>
<organism evidence="11 12">
    <name type="scientific">Ophiostoma piceae (strain UAMH 11346)</name>
    <name type="common">Sap stain fungus</name>
    <dbReference type="NCBI Taxonomy" id="1262450"/>
    <lineage>
        <taxon>Eukaryota</taxon>
        <taxon>Fungi</taxon>
        <taxon>Dikarya</taxon>
        <taxon>Ascomycota</taxon>
        <taxon>Pezizomycotina</taxon>
        <taxon>Sordariomycetes</taxon>
        <taxon>Sordariomycetidae</taxon>
        <taxon>Ophiostomatales</taxon>
        <taxon>Ophiostomataceae</taxon>
        <taxon>Ophiostoma</taxon>
    </lineage>
</organism>
<dbReference type="PIRSF" id="PIRSF026534">
    <property type="entry name" value="Endo_alpha-L-arabinosidase"/>
    <property type="match status" value="1"/>
</dbReference>
<evidence type="ECO:0000256" key="5">
    <source>
        <dbReference type="ARBA" id="ARBA00022801"/>
    </source>
</evidence>
<evidence type="ECO:0000256" key="4">
    <source>
        <dbReference type="ARBA" id="ARBA00012586"/>
    </source>
</evidence>
<evidence type="ECO:0000256" key="1">
    <source>
        <dbReference type="ARBA" id="ARBA00000375"/>
    </source>
</evidence>
<sequence>MRYSLLAAAVAVAGVSAATYPNPLGCSGSCFTHDPSVVLRGDGTYFLYSSLDLLSIRTSKSLEGPWAEIGSVIKNKSVIDMDGNDVLWAPDVSLIDDLYYCLYAVSVSGSQTSAIGYATSSTMEPGSWTDQGMILESSPSSPYNCIDPNLIRGNGTNEFYILWGSYWEDIYQARTAIESTYVYPSGNQKQIAYNTPDNGFYMEGAFMYHHSGYYYLFLSVGHCCDYDPLPANGTEYHVNVCRSTSPTGPFVDDTGLACTEGGGKTILASHGDVYAPGGQGIFHDPKYGDVMYYHYLNKSVSVNYPDSKFGWNIINWENGWPTL</sequence>
<evidence type="ECO:0000256" key="10">
    <source>
        <dbReference type="SAM" id="SignalP"/>
    </source>
</evidence>
<keyword evidence="12" id="KW-1185">Reference proteome</keyword>
<evidence type="ECO:0000313" key="11">
    <source>
        <dbReference type="EMBL" id="EPE10436.1"/>
    </source>
</evidence>
<dbReference type="GO" id="GO:0031222">
    <property type="term" value="P:arabinan catabolic process"/>
    <property type="evidence" value="ECO:0007669"/>
    <property type="project" value="UniProtKB-UniPathway"/>
</dbReference>
<dbReference type="EMBL" id="KE148146">
    <property type="protein sequence ID" value="EPE10436.1"/>
    <property type="molecule type" value="Genomic_DNA"/>
</dbReference>
<evidence type="ECO:0000256" key="7">
    <source>
        <dbReference type="PIRNR" id="PIRNR026534"/>
    </source>
</evidence>
<dbReference type="Proteomes" id="UP000016923">
    <property type="component" value="Unassembled WGS sequence"/>
</dbReference>
<name>S3CED1_OPHP1</name>
<feature type="active site" description="Proton acceptor" evidence="8">
    <location>
        <position position="34"/>
    </location>
</feature>
<accession>S3CED1</accession>
<dbReference type="STRING" id="1262450.S3CED1"/>
<feature type="active site" description="Proton donor" evidence="8">
    <location>
        <position position="203"/>
    </location>
</feature>
<keyword evidence="5 7" id="KW-0378">Hydrolase</keyword>
<dbReference type="InterPro" id="IPR023296">
    <property type="entry name" value="Glyco_hydro_beta-prop_sf"/>
</dbReference>
<evidence type="ECO:0000256" key="9">
    <source>
        <dbReference type="PIRSR" id="PIRSR606710-2"/>
    </source>
</evidence>
<keyword evidence="6 7" id="KW-0326">Glycosidase</keyword>
<dbReference type="InterPro" id="IPR050727">
    <property type="entry name" value="GH43_arabinanases"/>
</dbReference>
<dbReference type="VEuPathDB" id="FungiDB:F503_05531"/>
<evidence type="ECO:0000256" key="8">
    <source>
        <dbReference type="PIRSR" id="PIRSR606710-1"/>
    </source>
</evidence>
<comment type="similarity">
    <text evidence="3 7">Belongs to the glycosyl hydrolase 43 family.</text>
</comment>
<dbReference type="AlphaFoldDB" id="S3CED1"/>
<comment type="pathway">
    <text evidence="2 7">Glycan metabolism; L-arabinan degradation.</text>
</comment>
<dbReference type="UniPathway" id="UPA00667"/>
<dbReference type="InterPro" id="IPR016840">
    <property type="entry name" value="Glyco_hydro_43_endo_a_Ara-ase"/>
</dbReference>
<feature type="chain" id="PRO_5004507280" description="Arabinan endo-1,5-alpha-L-arabinosidase" evidence="10">
    <location>
        <begin position="18"/>
        <end position="323"/>
    </location>
</feature>